<accession>A0A4U1CMP4</accession>
<sequence length="120" mass="13904">MRFLITCLLLFCFQSFVVCTKEDGAFTFAQKTITTSNTDKAIATLASKKESSESVKKPSFERLDRIHQNLGNHLYVVVNFLRYPDLILSIPLQSVKYLRANANHSYRFIFGCLYPKHTFW</sequence>
<keyword evidence="3" id="KW-1185">Reference proteome</keyword>
<dbReference type="OrthoDB" id="764938at2"/>
<feature type="chain" id="PRO_5020956796" evidence="1">
    <location>
        <begin position="21"/>
        <end position="120"/>
    </location>
</feature>
<organism evidence="2 3">
    <name type="scientific">Pedobacter polaris</name>
    <dbReference type="NCBI Taxonomy" id="2571273"/>
    <lineage>
        <taxon>Bacteria</taxon>
        <taxon>Pseudomonadati</taxon>
        <taxon>Bacteroidota</taxon>
        <taxon>Sphingobacteriia</taxon>
        <taxon>Sphingobacteriales</taxon>
        <taxon>Sphingobacteriaceae</taxon>
        <taxon>Pedobacter</taxon>
    </lineage>
</organism>
<dbReference type="RefSeq" id="WP_136841394.1">
    <property type="nucleotide sequence ID" value="NZ_SWBR01000003.1"/>
</dbReference>
<gene>
    <name evidence="2" type="ORF">FA048_12265</name>
</gene>
<keyword evidence="1" id="KW-0732">Signal</keyword>
<proteinExistence type="predicted"/>
<protein>
    <submittedName>
        <fullName evidence="2">Uncharacterized protein</fullName>
    </submittedName>
</protein>
<comment type="caution">
    <text evidence="2">The sequence shown here is derived from an EMBL/GenBank/DDBJ whole genome shotgun (WGS) entry which is preliminary data.</text>
</comment>
<dbReference type="Proteomes" id="UP000309488">
    <property type="component" value="Unassembled WGS sequence"/>
</dbReference>
<feature type="signal peptide" evidence="1">
    <location>
        <begin position="1"/>
        <end position="20"/>
    </location>
</feature>
<reference evidence="2 3" key="1">
    <citation type="submission" date="2019-04" db="EMBL/GenBank/DDBJ databases">
        <title>Pedobacter sp. RP-3-22 sp. nov., isolated from Arctic soil.</title>
        <authorList>
            <person name="Dahal R.H."/>
            <person name="Kim D.-U."/>
        </authorList>
    </citation>
    <scope>NUCLEOTIDE SEQUENCE [LARGE SCALE GENOMIC DNA]</scope>
    <source>
        <strain evidence="2 3">RP-3-22</strain>
    </source>
</reference>
<name>A0A4U1CMP4_9SPHI</name>
<evidence type="ECO:0000313" key="3">
    <source>
        <dbReference type="Proteomes" id="UP000309488"/>
    </source>
</evidence>
<dbReference type="EMBL" id="SWBR01000003">
    <property type="protein sequence ID" value="TKC07933.1"/>
    <property type="molecule type" value="Genomic_DNA"/>
</dbReference>
<evidence type="ECO:0000256" key="1">
    <source>
        <dbReference type="SAM" id="SignalP"/>
    </source>
</evidence>
<dbReference type="AlphaFoldDB" id="A0A4U1CMP4"/>
<evidence type="ECO:0000313" key="2">
    <source>
        <dbReference type="EMBL" id="TKC07933.1"/>
    </source>
</evidence>